<comment type="pathway">
    <text evidence="4">Amino-acid biosynthesis.</text>
</comment>
<comment type="similarity">
    <text evidence="1 5">Belongs to the HisA/HisF family.</text>
</comment>
<dbReference type="Pfam" id="PF00977">
    <property type="entry name" value="His_biosynth"/>
    <property type="match status" value="1"/>
</dbReference>
<proteinExistence type="inferred from homology"/>
<evidence type="ECO:0000256" key="5">
    <source>
        <dbReference type="RuleBase" id="RU003657"/>
    </source>
</evidence>
<dbReference type="InterPro" id="IPR006062">
    <property type="entry name" value="His_biosynth"/>
</dbReference>
<dbReference type="EMBL" id="SMKU01000251">
    <property type="protein sequence ID" value="TDD73670.1"/>
    <property type="molecule type" value="Genomic_DNA"/>
</dbReference>
<evidence type="ECO:0000256" key="2">
    <source>
        <dbReference type="ARBA" id="ARBA00022605"/>
    </source>
</evidence>
<dbReference type="GO" id="GO:0000107">
    <property type="term" value="F:imidazoleglycerol-phosphate synthase activity"/>
    <property type="evidence" value="ECO:0007669"/>
    <property type="project" value="TreeGrafter"/>
</dbReference>
<dbReference type="SUPFAM" id="SSF51366">
    <property type="entry name" value="Ribulose-phoshate binding barrel"/>
    <property type="match status" value="1"/>
</dbReference>
<dbReference type="OrthoDB" id="3680435at2"/>
<dbReference type="RefSeq" id="WP_131900500.1">
    <property type="nucleotide sequence ID" value="NZ_SMKU01000251.1"/>
</dbReference>
<keyword evidence="2 5" id="KW-0028">Amino-acid biosynthesis</keyword>
<gene>
    <name evidence="6" type="ORF">E1298_33585</name>
</gene>
<accession>A0A4R5APE8</accession>
<dbReference type="GO" id="GO:0000105">
    <property type="term" value="P:L-histidine biosynthetic process"/>
    <property type="evidence" value="ECO:0007669"/>
    <property type="project" value="UniProtKB-KW"/>
</dbReference>
<protein>
    <submittedName>
        <fullName evidence="6">Imidazole glycerol phosphate synthase subunit HisF</fullName>
    </submittedName>
</protein>
<dbReference type="Proteomes" id="UP000294513">
    <property type="component" value="Unassembled WGS sequence"/>
</dbReference>
<dbReference type="PANTHER" id="PTHR21235:SF2">
    <property type="entry name" value="IMIDAZOLE GLYCEROL PHOSPHATE SYNTHASE HISHF"/>
    <property type="match status" value="1"/>
</dbReference>
<name>A0A4R5APE8_9ACTN</name>
<dbReference type="InterPro" id="IPR011060">
    <property type="entry name" value="RibuloseP-bd_barrel"/>
</dbReference>
<reference evidence="6 7" key="1">
    <citation type="submission" date="2019-03" db="EMBL/GenBank/DDBJ databases">
        <title>Draft genome sequences of novel Actinobacteria.</title>
        <authorList>
            <person name="Sahin N."/>
            <person name="Ay H."/>
            <person name="Saygin H."/>
        </authorList>
    </citation>
    <scope>NUCLEOTIDE SEQUENCE [LARGE SCALE GENOMIC DNA]</scope>
    <source>
        <strain evidence="6 7">H3C3</strain>
    </source>
</reference>
<dbReference type="PANTHER" id="PTHR21235">
    <property type="entry name" value="IMIDAZOLE GLYCEROL PHOSPHATE SYNTHASE SUBUNIT HISF/H IGP SYNTHASE SUBUNIT HISF/H"/>
    <property type="match status" value="1"/>
</dbReference>
<dbReference type="InterPro" id="IPR013785">
    <property type="entry name" value="Aldolase_TIM"/>
</dbReference>
<keyword evidence="7" id="KW-1185">Reference proteome</keyword>
<organism evidence="6 7">
    <name type="scientific">Actinomadura rubrisoli</name>
    <dbReference type="NCBI Taxonomy" id="2530368"/>
    <lineage>
        <taxon>Bacteria</taxon>
        <taxon>Bacillati</taxon>
        <taxon>Actinomycetota</taxon>
        <taxon>Actinomycetes</taxon>
        <taxon>Streptosporangiales</taxon>
        <taxon>Thermomonosporaceae</taxon>
        <taxon>Actinomadura</taxon>
    </lineage>
</organism>
<evidence type="ECO:0000256" key="1">
    <source>
        <dbReference type="ARBA" id="ARBA00009667"/>
    </source>
</evidence>
<dbReference type="Gene3D" id="3.20.20.70">
    <property type="entry name" value="Aldolase class I"/>
    <property type="match status" value="1"/>
</dbReference>
<comment type="caution">
    <text evidence="6">The sequence shown here is derived from an EMBL/GenBank/DDBJ whole genome shotgun (WGS) entry which is preliminary data.</text>
</comment>
<evidence type="ECO:0000313" key="7">
    <source>
        <dbReference type="Proteomes" id="UP000294513"/>
    </source>
</evidence>
<dbReference type="InterPro" id="IPR050064">
    <property type="entry name" value="IGPS_HisA/HisF"/>
</dbReference>
<evidence type="ECO:0000256" key="4">
    <source>
        <dbReference type="ARBA" id="ARBA00029440"/>
    </source>
</evidence>
<keyword evidence="3 5" id="KW-0368">Histidine biosynthesis</keyword>
<evidence type="ECO:0000256" key="3">
    <source>
        <dbReference type="ARBA" id="ARBA00023102"/>
    </source>
</evidence>
<evidence type="ECO:0000313" key="6">
    <source>
        <dbReference type="EMBL" id="TDD73670.1"/>
    </source>
</evidence>
<sequence>MNPITWSNDDHPPVIPCLDIDHSKASTAATCPQGNTSNDPIQILDLYRDEGADKIFLDIQNSWEDSATILPLVHRLSTGGGSLLVSVANGSARDDHDIDALLEAGAAAVSLSTTTVQAPELVARAVSRHGGERILAVANTLRNADRWEVYIRGGKTPTGIDLLTWTRRVCDLGVGAVLPNSLAREGDTTGGYDLPLTDAVTQRACVPVIASGGCGSPEDMVEVLSRTAASYALAHTIFHRGHYSVGEAITACARIGEDVRSA</sequence>
<dbReference type="AlphaFoldDB" id="A0A4R5APE8"/>